<protein>
    <submittedName>
        <fullName evidence="1">Uncharacterized protein</fullName>
    </submittedName>
</protein>
<dbReference type="InterPro" id="IPR035959">
    <property type="entry name" value="RutC-like_sf"/>
</dbReference>
<dbReference type="GO" id="GO:0019239">
    <property type="term" value="F:deaminase activity"/>
    <property type="evidence" value="ECO:0007669"/>
    <property type="project" value="TreeGrafter"/>
</dbReference>
<comment type="caution">
    <text evidence="1">The sequence shown here is derived from an EMBL/GenBank/DDBJ whole genome shotgun (WGS) entry which is preliminary data.</text>
</comment>
<organism evidence="1 2">
    <name type="scientific">Dactylonectria macrodidyma</name>
    <dbReference type="NCBI Taxonomy" id="307937"/>
    <lineage>
        <taxon>Eukaryota</taxon>
        <taxon>Fungi</taxon>
        <taxon>Dikarya</taxon>
        <taxon>Ascomycota</taxon>
        <taxon>Pezizomycotina</taxon>
        <taxon>Sordariomycetes</taxon>
        <taxon>Hypocreomycetidae</taxon>
        <taxon>Hypocreales</taxon>
        <taxon>Nectriaceae</taxon>
        <taxon>Dactylonectria</taxon>
    </lineage>
</organism>
<name>A0A9P9EQK3_9HYPO</name>
<keyword evidence="2" id="KW-1185">Reference proteome</keyword>
<dbReference type="Proteomes" id="UP000738349">
    <property type="component" value="Unassembled WGS sequence"/>
</dbReference>
<dbReference type="EMBL" id="JAGMUV010000010">
    <property type="protein sequence ID" value="KAH7141823.1"/>
    <property type="molecule type" value="Genomic_DNA"/>
</dbReference>
<dbReference type="GO" id="GO:0005829">
    <property type="term" value="C:cytosol"/>
    <property type="evidence" value="ECO:0007669"/>
    <property type="project" value="TreeGrafter"/>
</dbReference>
<dbReference type="PANTHER" id="PTHR11803">
    <property type="entry name" value="2-IMINOBUTANOATE/2-IMINOPROPANOATE DEAMINASE RIDA"/>
    <property type="match status" value="1"/>
</dbReference>
<dbReference type="InterPro" id="IPR006175">
    <property type="entry name" value="YjgF/YER057c/UK114"/>
</dbReference>
<proteinExistence type="predicted"/>
<dbReference type="Gene3D" id="3.30.1330.40">
    <property type="entry name" value="RutC-like"/>
    <property type="match status" value="1"/>
</dbReference>
<dbReference type="SUPFAM" id="SSF55298">
    <property type="entry name" value="YjgF-like"/>
    <property type="match status" value="1"/>
</dbReference>
<dbReference type="GO" id="GO:0005739">
    <property type="term" value="C:mitochondrion"/>
    <property type="evidence" value="ECO:0007669"/>
    <property type="project" value="TreeGrafter"/>
</dbReference>
<gene>
    <name evidence="1" type="ORF">EDB81DRAFT_899128</name>
</gene>
<sequence length="149" mass="16299">MSHEYISPILRKASVRCFNVPGAQETLAVHGHLSNAVFVPAGAGVVHVTGQVGNLESGEVPSDCQNEYRQAFENVQTVLRAAGIEEGWEAVYKVHFLSTDLSSERLQEWLKNIQTYCKDSRPTQMAVGVTAIGWPGATLEIYVEAVKIV</sequence>
<accession>A0A9P9EQK3</accession>
<reference evidence="1" key="1">
    <citation type="journal article" date="2021" name="Nat. Commun.">
        <title>Genetic determinants of endophytism in the Arabidopsis root mycobiome.</title>
        <authorList>
            <person name="Mesny F."/>
            <person name="Miyauchi S."/>
            <person name="Thiergart T."/>
            <person name="Pickel B."/>
            <person name="Atanasova L."/>
            <person name="Karlsson M."/>
            <person name="Huettel B."/>
            <person name="Barry K.W."/>
            <person name="Haridas S."/>
            <person name="Chen C."/>
            <person name="Bauer D."/>
            <person name="Andreopoulos W."/>
            <person name="Pangilinan J."/>
            <person name="LaButti K."/>
            <person name="Riley R."/>
            <person name="Lipzen A."/>
            <person name="Clum A."/>
            <person name="Drula E."/>
            <person name="Henrissat B."/>
            <person name="Kohler A."/>
            <person name="Grigoriev I.V."/>
            <person name="Martin F.M."/>
            <person name="Hacquard S."/>
        </authorList>
    </citation>
    <scope>NUCLEOTIDE SEQUENCE</scope>
    <source>
        <strain evidence="1">MPI-CAGE-AT-0147</strain>
    </source>
</reference>
<dbReference type="PANTHER" id="PTHR11803:SF39">
    <property type="entry name" value="2-IMINOBUTANOATE_2-IMINOPROPANOATE DEAMINASE"/>
    <property type="match status" value="1"/>
</dbReference>
<dbReference type="OrthoDB" id="309640at2759"/>
<evidence type="ECO:0000313" key="2">
    <source>
        <dbReference type="Proteomes" id="UP000738349"/>
    </source>
</evidence>
<dbReference type="AlphaFoldDB" id="A0A9P9EQK3"/>
<dbReference type="Pfam" id="PF01042">
    <property type="entry name" value="Ribonuc_L-PSP"/>
    <property type="match status" value="1"/>
</dbReference>
<evidence type="ECO:0000313" key="1">
    <source>
        <dbReference type="EMBL" id="KAH7141823.1"/>
    </source>
</evidence>